<dbReference type="InterPro" id="IPR043502">
    <property type="entry name" value="DNA/RNA_pol_sf"/>
</dbReference>
<comment type="caution">
    <text evidence="6">The sequence shown here is derived from an EMBL/GenBank/DDBJ whole genome shotgun (WGS) entry which is preliminary data.</text>
</comment>
<dbReference type="PANTHER" id="PTHR24559">
    <property type="entry name" value="TRANSPOSON TY3-I GAG-POL POLYPROTEIN"/>
    <property type="match status" value="1"/>
</dbReference>
<dbReference type="SUPFAM" id="SSF56672">
    <property type="entry name" value="DNA/RNA polymerases"/>
    <property type="match status" value="1"/>
</dbReference>
<dbReference type="InterPro" id="IPR000477">
    <property type="entry name" value="RT_dom"/>
</dbReference>
<proteinExistence type="inferred from homology"/>
<evidence type="ECO:0000259" key="4">
    <source>
        <dbReference type="Pfam" id="PF00078"/>
    </source>
</evidence>
<accession>A0AAD7WHK7</accession>
<dbReference type="PANTHER" id="PTHR24559:SF444">
    <property type="entry name" value="REVERSE TRANSCRIPTASE DOMAIN-CONTAINING PROTEIN"/>
    <property type="match status" value="1"/>
</dbReference>
<feature type="domain" description="Reverse transcriptase" evidence="4">
    <location>
        <begin position="45"/>
        <end position="172"/>
    </location>
</feature>
<dbReference type="GO" id="GO:0004523">
    <property type="term" value="F:RNA-DNA hybrid ribonuclease activity"/>
    <property type="evidence" value="ECO:0007669"/>
    <property type="project" value="UniProtKB-EC"/>
</dbReference>
<dbReference type="Gene3D" id="3.30.70.270">
    <property type="match status" value="1"/>
</dbReference>
<feature type="compositionally biased region" description="Basic and acidic residues" evidence="3">
    <location>
        <begin position="397"/>
        <end position="415"/>
    </location>
</feature>
<feature type="compositionally biased region" description="Pro residues" evidence="3">
    <location>
        <begin position="421"/>
        <end position="432"/>
    </location>
</feature>
<dbReference type="EC" id="3.1.26.4" evidence="2"/>
<comment type="similarity">
    <text evidence="1">Belongs to the beta type-B retroviral polymerase family. HERV class-II K(HML-2) pol subfamily.</text>
</comment>
<evidence type="ECO:0000313" key="7">
    <source>
        <dbReference type="Proteomes" id="UP001221898"/>
    </source>
</evidence>
<dbReference type="Pfam" id="PF00078">
    <property type="entry name" value="RVT_1"/>
    <property type="match status" value="1"/>
</dbReference>
<feature type="domain" description="Integrase zinc-binding" evidence="5">
    <location>
        <begin position="279"/>
        <end position="312"/>
    </location>
</feature>
<keyword evidence="7" id="KW-1185">Reference proteome</keyword>
<gene>
    <name evidence="6" type="ORF">AAFF_G00011320</name>
</gene>
<dbReference type="CDD" id="cd01647">
    <property type="entry name" value="RT_LTR"/>
    <property type="match status" value="1"/>
</dbReference>
<reference evidence="6" key="1">
    <citation type="journal article" date="2023" name="Science">
        <title>Genome structures resolve the early diversification of teleost fishes.</title>
        <authorList>
            <person name="Parey E."/>
            <person name="Louis A."/>
            <person name="Montfort J."/>
            <person name="Bouchez O."/>
            <person name="Roques C."/>
            <person name="Iampietro C."/>
            <person name="Lluch J."/>
            <person name="Castinel A."/>
            <person name="Donnadieu C."/>
            <person name="Desvignes T."/>
            <person name="Floi Bucao C."/>
            <person name="Jouanno E."/>
            <person name="Wen M."/>
            <person name="Mejri S."/>
            <person name="Dirks R."/>
            <person name="Jansen H."/>
            <person name="Henkel C."/>
            <person name="Chen W.J."/>
            <person name="Zahm M."/>
            <person name="Cabau C."/>
            <person name="Klopp C."/>
            <person name="Thompson A.W."/>
            <person name="Robinson-Rechavi M."/>
            <person name="Braasch I."/>
            <person name="Lecointre G."/>
            <person name="Bobe J."/>
            <person name="Postlethwait J.H."/>
            <person name="Berthelot C."/>
            <person name="Roest Crollius H."/>
            <person name="Guiguen Y."/>
        </authorList>
    </citation>
    <scope>NUCLEOTIDE SEQUENCE</scope>
    <source>
        <strain evidence="6">NC1722</strain>
    </source>
</reference>
<dbReference type="InterPro" id="IPR041588">
    <property type="entry name" value="Integrase_H2C2"/>
</dbReference>
<dbReference type="EMBL" id="JAINUG010000101">
    <property type="protein sequence ID" value="KAJ8397078.1"/>
    <property type="molecule type" value="Genomic_DNA"/>
</dbReference>
<evidence type="ECO:0000256" key="1">
    <source>
        <dbReference type="ARBA" id="ARBA00010879"/>
    </source>
</evidence>
<organism evidence="6 7">
    <name type="scientific">Aldrovandia affinis</name>
    <dbReference type="NCBI Taxonomy" id="143900"/>
    <lineage>
        <taxon>Eukaryota</taxon>
        <taxon>Metazoa</taxon>
        <taxon>Chordata</taxon>
        <taxon>Craniata</taxon>
        <taxon>Vertebrata</taxon>
        <taxon>Euteleostomi</taxon>
        <taxon>Actinopterygii</taxon>
        <taxon>Neopterygii</taxon>
        <taxon>Teleostei</taxon>
        <taxon>Notacanthiformes</taxon>
        <taxon>Halosauridae</taxon>
        <taxon>Aldrovandia</taxon>
    </lineage>
</organism>
<evidence type="ECO:0000256" key="3">
    <source>
        <dbReference type="SAM" id="MobiDB-lite"/>
    </source>
</evidence>
<name>A0AAD7WHK7_9TELE</name>
<dbReference type="AlphaFoldDB" id="A0AAD7WHK7"/>
<dbReference type="InterPro" id="IPR053134">
    <property type="entry name" value="RNA-dir_DNA_polymerase"/>
</dbReference>
<dbReference type="InterPro" id="IPR043128">
    <property type="entry name" value="Rev_trsase/Diguanyl_cyclase"/>
</dbReference>
<evidence type="ECO:0000256" key="2">
    <source>
        <dbReference type="ARBA" id="ARBA00012180"/>
    </source>
</evidence>
<dbReference type="Pfam" id="PF17921">
    <property type="entry name" value="Integrase_H2C2"/>
    <property type="match status" value="1"/>
</dbReference>
<evidence type="ECO:0000313" key="6">
    <source>
        <dbReference type="EMBL" id="KAJ8397078.1"/>
    </source>
</evidence>
<evidence type="ECO:0000259" key="5">
    <source>
        <dbReference type="Pfam" id="PF17921"/>
    </source>
</evidence>
<dbReference type="Proteomes" id="UP001221898">
    <property type="component" value="Unassembled WGS sequence"/>
</dbReference>
<dbReference type="Gene3D" id="1.10.340.70">
    <property type="match status" value="1"/>
</dbReference>
<sequence length="432" mass="48957">MECFAIVHHLNSPWASPLHMVPKPLPAGCRKCGGYHHLNDVITPNRYPVLHMQDFSAWLARKVIFSKVDLVRGYHQVPARPEDFPKMAVITPFTLFEFLRIPFGLNSAFQRLMDSVLRDSVLRDLTFLFVYLDGMFLSSDCKEEHLSHLQILFDHLSQHGLIGNPVKCQFRLLSIDFTKDGAIPLPSKAAMHDQGSPGVIRDASRCTNSTHEQRTELRHRPSPQAAGRWYLAPTHLLQPTALPKHDRKVLGLYLAIRLFRFLLEGRPLMAFVDHKPLALTMSKVAARFVWHRLRKDVRDWVNTCVECQCVKVHRHVKAPLGMFEAPEKQFNHVNVDLLLRVPGDFIAKASVSWSVSLQRSIHLSRAEAFMPVPTSRHGLPQSQEPGDETFVVNIGGKPDHVSMDRLKPANEDLGHPVRLVQPPPPNPARITG</sequence>
<protein>
    <recommendedName>
        <fullName evidence="2">ribonuclease H</fullName>
        <ecNumber evidence="2">3.1.26.4</ecNumber>
    </recommendedName>
</protein>
<feature type="region of interest" description="Disordered" evidence="3">
    <location>
        <begin position="376"/>
        <end position="432"/>
    </location>
</feature>